<dbReference type="EMBL" id="JBHSBC010000030">
    <property type="protein sequence ID" value="MFC3983420.1"/>
    <property type="molecule type" value="Genomic_DNA"/>
</dbReference>
<dbReference type="Proteomes" id="UP001595698">
    <property type="component" value="Unassembled WGS sequence"/>
</dbReference>
<feature type="region of interest" description="Disordered" evidence="1">
    <location>
        <begin position="89"/>
        <end position="185"/>
    </location>
</feature>
<evidence type="ECO:0000313" key="3">
    <source>
        <dbReference type="Proteomes" id="UP001595698"/>
    </source>
</evidence>
<keyword evidence="3" id="KW-1185">Reference proteome</keyword>
<evidence type="ECO:0000256" key="1">
    <source>
        <dbReference type="SAM" id="MobiDB-lite"/>
    </source>
</evidence>
<comment type="caution">
    <text evidence="2">The sequence shown here is derived from an EMBL/GenBank/DDBJ whole genome shotgun (WGS) entry which is preliminary data.</text>
</comment>
<evidence type="ECO:0000313" key="2">
    <source>
        <dbReference type="EMBL" id="MFC3983420.1"/>
    </source>
</evidence>
<name>A0ABV8F706_9ACTN</name>
<gene>
    <name evidence="2" type="ORF">ACFOYY_25050</name>
</gene>
<proteinExistence type="predicted"/>
<feature type="compositionally biased region" description="Basic and acidic residues" evidence="1">
    <location>
        <begin position="92"/>
        <end position="131"/>
    </location>
</feature>
<accession>A0ABV8F706</accession>
<dbReference type="RefSeq" id="WP_386192549.1">
    <property type="nucleotide sequence ID" value="NZ_JBHSBC010000030.1"/>
</dbReference>
<feature type="compositionally biased region" description="Low complexity" evidence="1">
    <location>
        <begin position="145"/>
        <end position="159"/>
    </location>
</feature>
<organism evidence="2 3">
    <name type="scientific">Streptosporangium jomthongense</name>
    <dbReference type="NCBI Taxonomy" id="1193683"/>
    <lineage>
        <taxon>Bacteria</taxon>
        <taxon>Bacillati</taxon>
        <taxon>Actinomycetota</taxon>
        <taxon>Actinomycetes</taxon>
        <taxon>Streptosporangiales</taxon>
        <taxon>Streptosporangiaceae</taxon>
        <taxon>Streptosporangium</taxon>
    </lineage>
</organism>
<sequence length="310" mass="32332">MTGLELIVVVAVGGVTLAAVKHLDQGKPRAARKGRGAARQSKLVKIYNNTGAKPVDSTDAAGAAAELTGRALGRAARTGSRRWRAVRTAASRGRDRLADRAAPRWEKRRDARPAPLSERVKTVQATRRERGWGALRPSLAREKAAPPAEAPAPTEAAPTAPSPAPSRHLTAVPTPSAPKGTSVTTTADHAPIAAEAIPAPADWAALIERIANFDPENDTALISWMKGEAVGVVGYAEALEAVRETCVTSIGLDPSAVSGITTYGEAVSETADRMTAALAQFLAVYGEVQQLVEGGTNLPFNGRWFGGAAS</sequence>
<reference evidence="3" key="1">
    <citation type="journal article" date="2019" name="Int. J. Syst. Evol. Microbiol.">
        <title>The Global Catalogue of Microorganisms (GCM) 10K type strain sequencing project: providing services to taxonomists for standard genome sequencing and annotation.</title>
        <authorList>
            <consortium name="The Broad Institute Genomics Platform"/>
            <consortium name="The Broad Institute Genome Sequencing Center for Infectious Disease"/>
            <person name="Wu L."/>
            <person name="Ma J."/>
        </authorList>
    </citation>
    <scope>NUCLEOTIDE SEQUENCE [LARGE SCALE GENOMIC DNA]</scope>
    <source>
        <strain evidence="3">TBRC 7912</strain>
    </source>
</reference>
<protein>
    <submittedName>
        <fullName evidence="2">Uncharacterized protein</fullName>
    </submittedName>
</protein>